<evidence type="ECO:0000313" key="1">
    <source>
        <dbReference type="EMBL" id="CAF1570615.1"/>
    </source>
</evidence>
<proteinExistence type="predicted"/>
<protein>
    <submittedName>
        <fullName evidence="1">Uncharacterized protein</fullName>
    </submittedName>
</protein>
<sequence>FLGWKLIIESTELVHARAADAIYAK</sequence>
<reference evidence="1" key="1">
    <citation type="submission" date="2021-02" db="EMBL/GenBank/DDBJ databases">
        <authorList>
            <person name="Nowell W R."/>
        </authorList>
    </citation>
    <scope>NUCLEOTIDE SEQUENCE</scope>
</reference>
<dbReference type="AlphaFoldDB" id="A0A815YGZ1"/>
<accession>A0A815YGZ1</accession>
<evidence type="ECO:0000313" key="2">
    <source>
        <dbReference type="Proteomes" id="UP000663845"/>
    </source>
</evidence>
<organism evidence="1 2">
    <name type="scientific">Adineta steineri</name>
    <dbReference type="NCBI Taxonomy" id="433720"/>
    <lineage>
        <taxon>Eukaryota</taxon>
        <taxon>Metazoa</taxon>
        <taxon>Spiralia</taxon>
        <taxon>Gnathifera</taxon>
        <taxon>Rotifera</taxon>
        <taxon>Eurotatoria</taxon>
        <taxon>Bdelloidea</taxon>
        <taxon>Adinetida</taxon>
        <taxon>Adinetidae</taxon>
        <taxon>Adineta</taxon>
    </lineage>
</organism>
<feature type="non-terminal residue" evidence="1">
    <location>
        <position position="1"/>
    </location>
</feature>
<dbReference type="EMBL" id="CAJNOG010009004">
    <property type="protein sequence ID" value="CAF1570615.1"/>
    <property type="molecule type" value="Genomic_DNA"/>
</dbReference>
<name>A0A815YGZ1_9BILA</name>
<comment type="caution">
    <text evidence="1">The sequence shown here is derived from an EMBL/GenBank/DDBJ whole genome shotgun (WGS) entry which is preliminary data.</text>
</comment>
<dbReference type="Proteomes" id="UP000663845">
    <property type="component" value="Unassembled WGS sequence"/>
</dbReference>
<gene>
    <name evidence="1" type="ORF">JYZ213_LOCUS47328</name>
</gene>